<keyword evidence="2" id="KW-1185">Reference proteome</keyword>
<dbReference type="Proteomes" id="UP000640274">
    <property type="component" value="Unassembled WGS sequence"/>
</dbReference>
<reference evidence="1" key="1">
    <citation type="submission" date="2020-12" db="EMBL/GenBank/DDBJ databases">
        <authorList>
            <person name="Huq M.A."/>
        </authorList>
    </citation>
    <scope>NUCLEOTIDE SEQUENCE</scope>
    <source>
        <strain evidence="1">MAHUQ-46</strain>
    </source>
</reference>
<accession>A0A934J4W2</accession>
<proteinExistence type="predicted"/>
<name>A0A934J4W2_9BACL</name>
<protein>
    <submittedName>
        <fullName evidence="1">Uncharacterized protein</fullName>
    </submittedName>
</protein>
<dbReference type="AlphaFoldDB" id="A0A934J4W2"/>
<comment type="caution">
    <text evidence="1">The sequence shown here is derived from an EMBL/GenBank/DDBJ whole genome shotgun (WGS) entry which is preliminary data.</text>
</comment>
<evidence type="ECO:0000313" key="2">
    <source>
        <dbReference type="Proteomes" id="UP000640274"/>
    </source>
</evidence>
<dbReference type="EMBL" id="JAELUP010000007">
    <property type="protein sequence ID" value="MBJ6360397.1"/>
    <property type="molecule type" value="Genomic_DNA"/>
</dbReference>
<sequence>MSCQANLAGYPAIFFDLTPKLNRSPCLKSGLNHRPEEGRLYSFRQNKNSPYFLRLFRDIIGEVKLFHDHDLLEQYILASYKWEWGCVVKTRQMHAHIRSGSKIEAAVEELILKEAEKPSKGIIRSRQAAQNYTIKGHTTYY</sequence>
<organism evidence="1 2">
    <name type="scientific">Paenibacillus roseus</name>
    <dbReference type="NCBI Taxonomy" id="2798579"/>
    <lineage>
        <taxon>Bacteria</taxon>
        <taxon>Bacillati</taxon>
        <taxon>Bacillota</taxon>
        <taxon>Bacilli</taxon>
        <taxon>Bacillales</taxon>
        <taxon>Paenibacillaceae</taxon>
        <taxon>Paenibacillus</taxon>
    </lineage>
</organism>
<gene>
    <name evidence="1" type="ORF">JFN88_03550</name>
</gene>
<evidence type="ECO:0000313" key="1">
    <source>
        <dbReference type="EMBL" id="MBJ6360397.1"/>
    </source>
</evidence>
<dbReference type="RefSeq" id="WP_199017921.1">
    <property type="nucleotide sequence ID" value="NZ_JAELUP010000007.1"/>
</dbReference>